<dbReference type="GO" id="GO:0015288">
    <property type="term" value="F:porin activity"/>
    <property type="evidence" value="ECO:0007669"/>
    <property type="project" value="InterPro"/>
</dbReference>
<dbReference type="InterPro" id="IPR038673">
    <property type="entry name" value="OprB_sf"/>
</dbReference>
<dbReference type="Pfam" id="PF04966">
    <property type="entry name" value="OprB"/>
    <property type="match status" value="1"/>
</dbReference>
<dbReference type="InterPro" id="IPR052932">
    <property type="entry name" value="OprB_Porin"/>
</dbReference>
<comment type="similarity">
    <text evidence="1 2">Belongs to the OprB family.</text>
</comment>
<evidence type="ECO:0000313" key="4">
    <source>
        <dbReference type="Proteomes" id="UP000239089"/>
    </source>
</evidence>
<reference evidence="3 4" key="1">
    <citation type="journal article" date="2018" name="Arch. Microbiol.">
        <title>New insights into the metabolic potential of the phototrophic purple bacterium Rhodopila globiformis DSM 161(T) from its draft genome sequence and evidence for a vanadium-dependent nitrogenase.</title>
        <authorList>
            <person name="Imhoff J.F."/>
            <person name="Rahn T."/>
            <person name="Kunzel S."/>
            <person name="Neulinger S.C."/>
        </authorList>
    </citation>
    <scope>NUCLEOTIDE SEQUENCE [LARGE SCALE GENOMIC DNA]</scope>
    <source>
        <strain evidence="3 4">DSM 16996</strain>
    </source>
</reference>
<gene>
    <name evidence="3" type="ORF">CCR94_21405</name>
</gene>
<evidence type="ECO:0000256" key="2">
    <source>
        <dbReference type="RuleBase" id="RU363072"/>
    </source>
</evidence>
<dbReference type="Proteomes" id="UP000239089">
    <property type="component" value="Unassembled WGS sequence"/>
</dbReference>
<comment type="caution">
    <text evidence="3">The sequence shown here is derived from an EMBL/GenBank/DDBJ whole genome shotgun (WGS) entry which is preliminary data.</text>
</comment>
<dbReference type="PANTHER" id="PTHR37944:SF1">
    <property type="entry name" value="PORIN B"/>
    <property type="match status" value="1"/>
</dbReference>
<dbReference type="GO" id="GO:0016020">
    <property type="term" value="C:membrane"/>
    <property type="evidence" value="ECO:0007669"/>
    <property type="project" value="InterPro"/>
</dbReference>
<dbReference type="PANTHER" id="PTHR37944">
    <property type="entry name" value="PORIN B"/>
    <property type="match status" value="1"/>
</dbReference>
<evidence type="ECO:0000256" key="1">
    <source>
        <dbReference type="ARBA" id="ARBA00008769"/>
    </source>
</evidence>
<sequence length="496" mass="53409">MTRSRRCRRGFGKFNCSPQVSIAFNCLAKHLGNGNPSPNKNKLEFDMTGARLTATKQKWAVRASLLALLAATSAQAAEDAKPAEPAADELPSLLTSLPALAPIADAKRQLKDRGIFVQLNYIGEVLGNASGGLRRGGVYDGRMELAVDADMEKLAGLTGGAFHANGYWIHGTGLSRYYLGNTLTVSNIEALPTVRLYELWYEQKAFDDRLGVRFGQLAADTEFFASKYSALFINGTFGWPAFTGANLPSGGPGYPFATPGVRVKLGNDSDPVNILAAVFDGDPSGSCGDDSQRCNRYGTNFRLQDAPLAMQEVQYRYNQGKDDGLAGSIKLGAFEHYGDFAHQRFGTTLKGDWGVYGIWDQQFWKLGTGEDAAKGGAFFVRVGGGPQTRNLVDFYADAGLTFSGLVPGRPDDGFGVAFGYAHISDQARDSDIDAGLTVLRRAESVLELSYQAQIVPGWSLQPDFQYIFSPGGGVADANGARVRDAAVFGVRSTMNF</sequence>
<dbReference type="AlphaFoldDB" id="A0A2S6MX97"/>
<dbReference type="EMBL" id="NHSJ01000129">
    <property type="protein sequence ID" value="PPQ26980.1"/>
    <property type="molecule type" value="Genomic_DNA"/>
</dbReference>
<keyword evidence="4" id="KW-1185">Reference proteome</keyword>
<dbReference type="InterPro" id="IPR007049">
    <property type="entry name" value="Carb-sel_porin_OprB"/>
</dbReference>
<proteinExistence type="inferred from homology"/>
<dbReference type="Gene3D" id="2.40.160.180">
    <property type="entry name" value="Carbohydrate-selective porin OprB"/>
    <property type="match status" value="1"/>
</dbReference>
<accession>A0A2S6MX97</accession>
<name>A0A2S6MX97_9HYPH</name>
<protein>
    <submittedName>
        <fullName evidence="3">Uncharacterized protein</fullName>
    </submittedName>
</protein>
<dbReference type="GO" id="GO:0008643">
    <property type="term" value="P:carbohydrate transport"/>
    <property type="evidence" value="ECO:0007669"/>
    <property type="project" value="InterPro"/>
</dbReference>
<evidence type="ECO:0000313" key="3">
    <source>
        <dbReference type="EMBL" id="PPQ26980.1"/>
    </source>
</evidence>
<organism evidence="3 4">
    <name type="scientific">Rhodoblastus sphagnicola</name>
    <dbReference type="NCBI Taxonomy" id="333368"/>
    <lineage>
        <taxon>Bacteria</taxon>
        <taxon>Pseudomonadati</taxon>
        <taxon>Pseudomonadota</taxon>
        <taxon>Alphaproteobacteria</taxon>
        <taxon>Hyphomicrobiales</taxon>
        <taxon>Rhodoblastaceae</taxon>
        <taxon>Rhodoblastus</taxon>
    </lineage>
</organism>